<comment type="caution">
    <text evidence="2">The sequence shown here is derived from an EMBL/GenBank/DDBJ whole genome shotgun (WGS) entry which is preliminary data.</text>
</comment>
<reference evidence="2" key="1">
    <citation type="submission" date="2023-05" db="EMBL/GenBank/DDBJ databases">
        <title>Nepenthes gracilis genome sequencing.</title>
        <authorList>
            <person name="Fukushima K."/>
        </authorList>
    </citation>
    <scope>NUCLEOTIDE SEQUENCE</scope>
    <source>
        <strain evidence="2">SING2019-196</strain>
    </source>
</reference>
<organism evidence="2 3">
    <name type="scientific">Nepenthes gracilis</name>
    <name type="common">Slender pitcher plant</name>
    <dbReference type="NCBI Taxonomy" id="150966"/>
    <lineage>
        <taxon>Eukaryota</taxon>
        <taxon>Viridiplantae</taxon>
        <taxon>Streptophyta</taxon>
        <taxon>Embryophyta</taxon>
        <taxon>Tracheophyta</taxon>
        <taxon>Spermatophyta</taxon>
        <taxon>Magnoliopsida</taxon>
        <taxon>eudicotyledons</taxon>
        <taxon>Gunneridae</taxon>
        <taxon>Pentapetalae</taxon>
        <taxon>Caryophyllales</taxon>
        <taxon>Nepenthaceae</taxon>
        <taxon>Nepenthes</taxon>
    </lineage>
</organism>
<dbReference type="Proteomes" id="UP001279734">
    <property type="component" value="Unassembled WGS sequence"/>
</dbReference>
<proteinExistence type="predicted"/>
<gene>
    <name evidence="2" type="ORF">Nepgr_005383</name>
</gene>
<evidence type="ECO:0000313" key="3">
    <source>
        <dbReference type="Proteomes" id="UP001279734"/>
    </source>
</evidence>
<feature type="compositionally biased region" description="Polar residues" evidence="1">
    <location>
        <begin position="1"/>
        <end position="13"/>
    </location>
</feature>
<protein>
    <submittedName>
        <fullName evidence="2">Uncharacterized protein</fullName>
    </submittedName>
</protein>
<feature type="region of interest" description="Disordered" evidence="1">
    <location>
        <begin position="1"/>
        <end position="77"/>
    </location>
</feature>
<feature type="compositionally biased region" description="Polar residues" evidence="1">
    <location>
        <begin position="145"/>
        <end position="156"/>
    </location>
</feature>
<feature type="region of interest" description="Disordered" evidence="1">
    <location>
        <begin position="107"/>
        <end position="129"/>
    </location>
</feature>
<feature type="region of interest" description="Disordered" evidence="1">
    <location>
        <begin position="144"/>
        <end position="165"/>
    </location>
</feature>
<name>A0AAD3S336_NEPGR</name>
<accession>A0AAD3S336</accession>
<dbReference type="AlphaFoldDB" id="A0AAD3S336"/>
<dbReference type="EMBL" id="BSYO01000004">
    <property type="protein sequence ID" value="GMH03544.1"/>
    <property type="molecule type" value="Genomic_DNA"/>
</dbReference>
<sequence>MLGSQMPGQNDLSRNARIPKIHSKMLDKVKPSGRLSSSAPVVNGSRGKGSWRYSRKPETLGKNASPVPASNSSKAIHNSEAVNPPDLVEGNGINPINVFAEANDLGRKCPRQSNSNPETPGMTDRAAPDSNSFAALLSPEADTLHTLSKGSGNPEISHSVEPVPDSNLSEDLESGAFLFTVMAVMALLPAVTFIEDAVFHFRLTWLDWPLSLNIWSWPSCSLFTLDRSGFVDEPGASSVHFLSGMIFVICG</sequence>
<evidence type="ECO:0000256" key="1">
    <source>
        <dbReference type="SAM" id="MobiDB-lite"/>
    </source>
</evidence>
<evidence type="ECO:0000313" key="2">
    <source>
        <dbReference type="EMBL" id="GMH03544.1"/>
    </source>
</evidence>
<keyword evidence="3" id="KW-1185">Reference proteome</keyword>